<dbReference type="Gene3D" id="3.40.50.970">
    <property type="match status" value="2"/>
</dbReference>
<feature type="domain" description="Thiamine pyrophosphate enzyme TPP-binding" evidence="5">
    <location>
        <begin position="393"/>
        <end position="539"/>
    </location>
</feature>
<evidence type="ECO:0000259" key="4">
    <source>
        <dbReference type="Pfam" id="PF00205"/>
    </source>
</evidence>
<dbReference type="AlphaFoldDB" id="A0A3D8PRD1"/>
<dbReference type="Pfam" id="PF00205">
    <property type="entry name" value="TPP_enzyme_M"/>
    <property type="match status" value="1"/>
</dbReference>
<dbReference type="PANTHER" id="PTHR18968:SF120">
    <property type="entry name" value="ACETOLACTATE SYNTHASE LARGE SUBUNIT"/>
    <property type="match status" value="1"/>
</dbReference>
<dbReference type="Proteomes" id="UP000257143">
    <property type="component" value="Unassembled WGS sequence"/>
</dbReference>
<dbReference type="EMBL" id="PIOC01000019">
    <property type="protein sequence ID" value="RDW17525.1"/>
    <property type="molecule type" value="Genomic_DNA"/>
</dbReference>
<dbReference type="GO" id="GO:0009099">
    <property type="term" value="P:L-valine biosynthetic process"/>
    <property type="evidence" value="ECO:0007669"/>
    <property type="project" value="TreeGrafter"/>
</dbReference>
<dbReference type="SUPFAM" id="SSF52467">
    <property type="entry name" value="DHS-like NAD/FAD-binding domain"/>
    <property type="match status" value="1"/>
</dbReference>
<feature type="domain" description="Thiamine pyrophosphate enzyme N-terminal TPP-binding" evidence="6">
    <location>
        <begin position="5"/>
        <end position="117"/>
    </location>
</feature>
<dbReference type="OrthoDB" id="4494979at2"/>
<dbReference type="GO" id="GO:0009097">
    <property type="term" value="P:isoleucine biosynthetic process"/>
    <property type="evidence" value="ECO:0007669"/>
    <property type="project" value="TreeGrafter"/>
</dbReference>
<dbReference type="GO" id="GO:0000287">
    <property type="term" value="F:magnesium ion binding"/>
    <property type="evidence" value="ECO:0007669"/>
    <property type="project" value="InterPro"/>
</dbReference>
<dbReference type="Pfam" id="PF02776">
    <property type="entry name" value="TPP_enzyme_N"/>
    <property type="match status" value="1"/>
</dbReference>
<dbReference type="CDD" id="cd07035">
    <property type="entry name" value="TPP_PYR_POX_like"/>
    <property type="match status" value="1"/>
</dbReference>
<proteinExistence type="inferred from homology"/>
<dbReference type="RefSeq" id="WP_115773773.1">
    <property type="nucleotide sequence ID" value="NZ_PIOC01000019.1"/>
</dbReference>
<evidence type="ECO:0000256" key="3">
    <source>
        <dbReference type="RuleBase" id="RU362132"/>
    </source>
</evidence>
<evidence type="ECO:0000259" key="6">
    <source>
        <dbReference type="Pfam" id="PF02776"/>
    </source>
</evidence>
<evidence type="ECO:0000256" key="2">
    <source>
        <dbReference type="ARBA" id="ARBA00023052"/>
    </source>
</evidence>
<comment type="caution">
    <text evidence="7">The sequence shown here is derived from an EMBL/GenBank/DDBJ whole genome shotgun (WGS) entry which is preliminary data.</text>
</comment>
<evidence type="ECO:0000256" key="1">
    <source>
        <dbReference type="ARBA" id="ARBA00007812"/>
    </source>
</evidence>
<dbReference type="InterPro" id="IPR012001">
    <property type="entry name" value="Thiamin_PyroP_enz_TPP-bd_dom"/>
</dbReference>
<evidence type="ECO:0008006" key="9">
    <source>
        <dbReference type="Google" id="ProtNLM"/>
    </source>
</evidence>
<dbReference type="InterPro" id="IPR045229">
    <property type="entry name" value="TPP_enz"/>
</dbReference>
<evidence type="ECO:0000313" key="7">
    <source>
        <dbReference type="EMBL" id="RDW17525.1"/>
    </source>
</evidence>
<protein>
    <recommendedName>
        <fullName evidence="9">Thiamine pyrophosphate-binding protein</fullName>
    </recommendedName>
</protein>
<evidence type="ECO:0000259" key="5">
    <source>
        <dbReference type="Pfam" id="PF02775"/>
    </source>
</evidence>
<keyword evidence="2 3" id="KW-0786">Thiamine pyrophosphate</keyword>
<dbReference type="GO" id="GO:0005948">
    <property type="term" value="C:acetolactate synthase complex"/>
    <property type="evidence" value="ECO:0007669"/>
    <property type="project" value="TreeGrafter"/>
</dbReference>
<dbReference type="FunFam" id="3.40.50.970:FF:000007">
    <property type="entry name" value="Acetolactate synthase"/>
    <property type="match status" value="1"/>
</dbReference>
<keyword evidence="8" id="KW-1185">Reference proteome</keyword>
<dbReference type="CDD" id="cd00568">
    <property type="entry name" value="TPP_enzymes"/>
    <property type="match status" value="1"/>
</dbReference>
<reference evidence="8" key="1">
    <citation type="submission" date="2017-11" db="EMBL/GenBank/DDBJ databases">
        <authorList>
            <person name="Zhu W."/>
        </authorList>
    </citation>
    <scope>NUCLEOTIDE SEQUENCE [LARGE SCALE GENOMIC DNA]</scope>
    <source>
        <strain evidence="8">CAU 1183</strain>
    </source>
</reference>
<dbReference type="InterPro" id="IPR011766">
    <property type="entry name" value="TPP_enzyme_TPP-bd"/>
</dbReference>
<dbReference type="Gene3D" id="3.40.50.1220">
    <property type="entry name" value="TPP-binding domain"/>
    <property type="match status" value="1"/>
</dbReference>
<gene>
    <name evidence="7" type="ORF">CWR48_13445</name>
</gene>
<feature type="domain" description="Thiamine pyrophosphate enzyme central" evidence="4">
    <location>
        <begin position="192"/>
        <end position="297"/>
    </location>
</feature>
<accession>A0A3D8PRD1</accession>
<comment type="similarity">
    <text evidence="1 3">Belongs to the TPP enzyme family.</text>
</comment>
<dbReference type="InterPro" id="IPR012000">
    <property type="entry name" value="Thiamin_PyroP_enz_cen_dom"/>
</dbReference>
<dbReference type="InterPro" id="IPR029035">
    <property type="entry name" value="DHS-like_NAD/FAD-binding_dom"/>
</dbReference>
<dbReference type="InterPro" id="IPR029061">
    <property type="entry name" value="THDP-binding"/>
</dbReference>
<dbReference type="Pfam" id="PF02775">
    <property type="entry name" value="TPP_enzyme_C"/>
    <property type="match status" value="1"/>
</dbReference>
<organism evidence="7 8">
    <name type="scientific">Oceanobacillus arenosus</name>
    <dbReference type="NCBI Taxonomy" id="1229153"/>
    <lineage>
        <taxon>Bacteria</taxon>
        <taxon>Bacillati</taxon>
        <taxon>Bacillota</taxon>
        <taxon>Bacilli</taxon>
        <taxon>Bacillales</taxon>
        <taxon>Bacillaceae</taxon>
        <taxon>Oceanobacillus</taxon>
    </lineage>
</organism>
<evidence type="ECO:0000313" key="8">
    <source>
        <dbReference type="Proteomes" id="UP000257143"/>
    </source>
</evidence>
<dbReference type="GO" id="GO:0003984">
    <property type="term" value="F:acetolactate synthase activity"/>
    <property type="evidence" value="ECO:0007669"/>
    <property type="project" value="TreeGrafter"/>
</dbReference>
<dbReference type="GO" id="GO:0050660">
    <property type="term" value="F:flavin adenine dinucleotide binding"/>
    <property type="evidence" value="ECO:0007669"/>
    <property type="project" value="TreeGrafter"/>
</dbReference>
<sequence length="548" mass="60352">MEKLTGGQLIVKWMEESDIKHFFNVPGESFLHIFDALYDSNEVQTLSFRHESGASFAAEAHAKITGKPIVCMATRGPGASNLSIGIQTAYYDGTPMIAMIGQVPRDRYKTGSFQEVAHEDFFKPISKEVFYVSSAAQLPAILKQAEWIAMEGKPGPVVISLPTDVLGEQTDVTEFPHLPSHVSTVSYANITEQIVEKISQSKSPIIISNMEAVRGEKAEILGKVAKKLGVPVITGWRRFSSFSNEHPNYIGSLGLGGPKVTSDTVGEADFILGFGNMLEDINVNGGNRLPEEADIFQICSYLEAGTTRFVGNNLLNYIPSNELEFLRSLLHYLEENNSIFDKEARMKRTTNLRNSYLSTMESTVKMDANRSRKDVHFKELNKWIPDDAIVASDAGNFAHWLLRYIPFDRNRVYLGPVNGAMGYAIPAGLGAATAGTDKPVWCIAGDGGAMMTIGELETIGRTQSDVVVVVINNSGYGTIQAHQDKLFPGRAIGTALGNVDFYQIAKSMNWNAWKVENEIEIENTLKEVVNSSGPRFIEIKVEHDPLSL</sequence>
<dbReference type="GO" id="GO:0030976">
    <property type="term" value="F:thiamine pyrophosphate binding"/>
    <property type="evidence" value="ECO:0007669"/>
    <property type="project" value="InterPro"/>
</dbReference>
<dbReference type="PANTHER" id="PTHR18968">
    <property type="entry name" value="THIAMINE PYROPHOSPHATE ENZYMES"/>
    <property type="match status" value="1"/>
</dbReference>
<name>A0A3D8PRD1_9BACI</name>
<dbReference type="SUPFAM" id="SSF52518">
    <property type="entry name" value="Thiamin diphosphate-binding fold (THDP-binding)"/>
    <property type="match status" value="2"/>
</dbReference>